<keyword evidence="3" id="KW-1185">Reference proteome</keyword>
<dbReference type="OrthoDB" id="8776491at2"/>
<dbReference type="SUPFAM" id="SSF54593">
    <property type="entry name" value="Glyoxalase/Bleomycin resistance protein/Dihydroxybiphenyl dioxygenase"/>
    <property type="match status" value="1"/>
</dbReference>
<dbReference type="PANTHER" id="PTHR33993">
    <property type="entry name" value="GLYOXALASE-RELATED"/>
    <property type="match status" value="1"/>
</dbReference>
<dbReference type="Gene3D" id="3.10.180.10">
    <property type="entry name" value="2,3-Dihydroxybiphenyl 1,2-Dioxygenase, domain 1"/>
    <property type="match status" value="1"/>
</dbReference>
<dbReference type="EMBL" id="RBZV01000002">
    <property type="protein sequence ID" value="RKP51069.1"/>
    <property type="molecule type" value="Genomic_DNA"/>
</dbReference>
<reference evidence="2 3" key="1">
    <citation type="submission" date="2018-10" db="EMBL/GenBank/DDBJ databases">
        <title>Paraburkholderia sp. 7MK8-2, isolated from soil.</title>
        <authorList>
            <person name="Gao Z.-H."/>
            <person name="Qiu L.-H."/>
        </authorList>
    </citation>
    <scope>NUCLEOTIDE SEQUENCE [LARGE SCALE GENOMIC DNA]</scope>
    <source>
        <strain evidence="2 3">7MK8-2</strain>
    </source>
</reference>
<dbReference type="InterPro" id="IPR004360">
    <property type="entry name" value="Glyas_Fos-R_dOase_dom"/>
</dbReference>
<dbReference type="InterPro" id="IPR029068">
    <property type="entry name" value="Glyas_Bleomycin-R_OHBP_Dase"/>
</dbReference>
<name>A0A494XSL0_9BURK</name>
<accession>A0A494XSL0</accession>
<dbReference type="AlphaFoldDB" id="A0A494XSL0"/>
<dbReference type="PANTHER" id="PTHR33993:SF2">
    <property type="entry name" value="VOC DOMAIN-CONTAINING PROTEIN"/>
    <property type="match status" value="1"/>
</dbReference>
<protein>
    <submittedName>
        <fullName evidence="2">VOC family protein</fullName>
    </submittedName>
</protein>
<comment type="caution">
    <text evidence="2">The sequence shown here is derived from an EMBL/GenBank/DDBJ whole genome shotgun (WGS) entry which is preliminary data.</text>
</comment>
<dbReference type="InterPro" id="IPR052164">
    <property type="entry name" value="Anthracycline_SecMetBiosynth"/>
</dbReference>
<evidence type="ECO:0000313" key="2">
    <source>
        <dbReference type="EMBL" id="RKP51069.1"/>
    </source>
</evidence>
<evidence type="ECO:0000313" key="3">
    <source>
        <dbReference type="Proteomes" id="UP000280434"/>
    </source>
</evidence>
<proteinExistence type="predicted"/>
<sequence length="133" mass="14223">MTAAATATRVISWFEIPALDFDRAVRFYEAALDTPLSREVFGGVPIAVFAKEEEATGGCIVHQPGQMRPAAAGEGVLVYLNAEPSVSATLERIARAGGKQDGSVIELPNDIGYIGYFVDTEGNRVGLHSKNLR</sequence>
<feature type="domain" description="Glyoxalase/fosfomycin resistance/dioxygenase" evidence="1">
    <location>
        <begin position="11"/>
        <end position="125"/>
    </location>
</feature>
<organism evidence="2 3">
    <name type="scientific">Trinickia fusca</name>
    <dbReference type="NCBI Taxonomy" id="2419777"/>
    <lineage>
        <taxon>Bacteria</taxon>
        <taxon>Pseudomonadati</taxon>
        <taxon>Pseudomonadota</taxon>
        <taxon>Betaproteobacteria</taxon>
        <taxon>Burkholderiales</taxon>
        <taxon>Burkholderiaceae</taxon>
        <taxon>Trinickia</taxon>
    </lineage>
</organism>
<dbReference type="CDD" id="cd07247">
    <property type="entry name" value="SgaA_N_like"/>
    <property type="match status" value="1"/>
</dbReference>
<dbReference type="Proteomes" id="UP000280434">
    <property type="component" value="Unassembled WGS sequence"/>
</dbReference>
<evidence type="ECO:0000259" key="1">
    <source>
        <dbReference type="Pfam" id="PF00903"/>
    </source>
</evidence>
<dbReference type="Pfam" id="PF00903">
    <property type="entry name" value="Glyoxalase"/>
    <property type="match status" value="1"/>
</dbReference>
<dbReference type="RefSeq" id="WP_121277152.1">
    <property type="nucleotide sequence ID" value="NZ_RBZV01000002.1"/>
</dbReference>
<gene>
    <name evidence="2" type="ORF">D7S89_08465</name>
</gene>